<comment type="caution">
    <text evidence="3">The sequence shown here is derived from an EMBL/GenBank/DDBJ whole genome shotgun (WGS) entry which is preliminary data.</text>
</comment>
<dbReference type="InterPro" id="IPR001245">
    <property type="entry name" value="Ser-Thr/Tyr_kinase_cat_dom"/>
</dbReference>
<dbReference type="Gene3D" id="3.30.200.20">
    <property type="entry name" value="Phosphorylase Kinase, domain 1"/>
    <property type="match status" value="1"/>
</dbReference>
<gene>
    <name evidence="3" type="ORF">R5R35_013920</name>
</gene>
<proteinExistence type="predicted"/>
<feature type="compositionally biased region" description="Pro residues" evidence="1">
    <location>
        <begin position="41"/>
        <end position="51"/>
    </location>
</feature>
<feature type="region of interest" description="Disordered" evidence="1">
    <location>
        <begin position="38"/>
        <end position="78"/>
    </location>
</feature>
<dbReference type="Pfam" id="PF07714">
    <property type="entry name" value="PK_Tyr_Ser-Thr"/>
    <property type="match status" value="1"/>
</dbReference>
<dbReference type="AlphaFoldDB" id="A0AAN9V0E9"/>
<dbReference type="GO" id="GO:0010976">
    <property type="term" value="P:positive regulation of neuron projection development"/>
    <property type="evidence" value="ECO:0007669"/>
    <property type="project" value="TreeGrafter"/>
</dbReference>
<dbReference type="Gene3D" id="1.10.510.10">
    <property type="entry name" value="Transferase(Phosphotransferase) domain 1"/>
    <property type="match status" value="1"/>
</dbReference>
<evidence type="ECO:0000259" key="2">
    <source>
        <dbReference type="PROSITE" id="PS50011"/>
    </source>
</evidence>
<feature type="domain" description="Protein kinase" evidence="2">
    <location>
        <begin position="124"/>
        <end position="410"/>
    </location>
</feature>
<dbReference type="InterPro" id="IPR000719">
    <property type="entry name" value="Prot_kinase_dom"/>
</dbReference>
<reference evidence="3 4" key="1">
    <citation type="submission" date="2024-03" db="EMBL/GenBank/DDBJ databases">
        <title>The genome assembly and annotation of the cricket Gryllus longicercus Weissman &amp; Gray.</title>
        <authorList>
            <person name="Szrajer S."/>
            <person name="Gray D."/>
            <person name="Ylla G."/>
        </authorList>
    </citation>
    <scope>NUCLEOTIDE SEQUENCE [LARGE SCALE GENOMIC DNA]</scope>
    <source>
        <strain evidence="3">DAG 2021-001</strain>
        <tissue evidence="3">Whole body minus gut</tissue>
    </source>
</reference>
<dbReference type="Proteomes" id="UP001378592">
    <property type="component" value="Unassembled WGS sequence"/>
</dbReference>
<organism evidence="3 4">
    <name type="scientific">Gryllus longicercus</name>
    <dbReference type="NCBI Taxonomy" id="2509291"/>
    <lineage>
        <taxon>Eukaryota</taxon>
        <taxon>Metazoa</taxon>
        <taxon>Ecdysozoa</taxon>
        <taxon>Arthropoda</taxon>
        <taxon>Hexapoda</taxon>
        <taxon>Insecta</taxon>
        <taxon>Pterygota</taxon>
        <taxon>Neoptera</taxon>
        <taxon>Polyneoptera</taxon>
        <taxon>Orthoptera</taxon>
        <taxon>Ensifera</taxon>
        <taxon>Gryllidea</taxon>
        <taxon>Grylloidea</taxon>
        <taxon>Gryllidae</taxon>
        <taxon>Gryllinae</taxon>
        <taxon>Gryllus</taxon>
    </lineage>
</organism>
<evidence type="ECO:0000313" key="3">
    <source>
        <dbReference type="EMBL" id="KAK7789281.1"/>
    </source>
</evidence>
<dbReference type="SUPFAM" id="SSF56112">
    <property type="entry name" value="Protein kinase-like (PK-like)"/>
    <property type="match status" value="1"/>
</dbReference>
<dbReference type="PROSITE" id="PS50011">
    <property type="entry name" value="PROTEIN_KINASE_DOM"/>
    <property type="match status" value="1"/>
</dbReference>
<dbReference type="InterPro" id="IPR050122">
    <property type="entry name" value="RTK"/>
</dbReference>
<dbReference type="EMBL" id="JAZDUA010000795">
    <property type="protein sequence ID" value="KAK7789281.1"/>
    <property type="molecule type" value="Genomic_DNA"/>
</dbReference>
<protein>
    <recommendedName>
        <fullName evidence="2">Protein kinase domain-containing protein</fullName>
    </recommendedName>
</protein>
<evidence type="ECO:0000256" key="1">
    <source>
        <dbReference type="SAM" id="MobiDB-lite"/>
    </source>
</evidence>
<sequence>MELEREHWELIGDNLFACADFTSVNSFQDEVKFSSSFYKLTPPPPPAARPPPYDKHPYTPTKSQAQPQPPPPQSQPENYYAATDIVKTERREQHLAAGKFTPLQLPEGAARDAAALLDFPRHRLRLLEKLGDGLFGLVHLCEVEGAAEYPGAGAAGAPAPCQRKQLLVVKSLRRGCSEATRQEFLREAGWLASLRDPNVARVLAVCAAEEPLCVLQETAELGDLPRFLQMQSAAAAADGTAGLSYGCLIYLATQVASGMKYLESMDLVHRDLAARNCAVGKHYSIKITDHAMYCTKYESDYYVSDTQSRLPVRWMAWESLLLGKYHPKSDVWAFAVTLWEILMLCAQQPFAELTNEQVVENCNHWYQNDGLQRLLARPPTCPREIYDLMGECWKRHEADRPRFAEIHLFLQRKNLGYVPASG</sequence>
<dbReference type="PANTHER" id="PTHR24416">
    <property type="entry name" value="TYROSINE-PROTEIN KINASE RECEPTOR"/>
    <property type="match status" value="1"/>
</dbReference>
<accession>A0AAN9V0E9</accession>
<dbReference type="FunFam" id="1.10.510.10:FF:000053">
    <property type="entry name" value="Epithelial discoidin domain-containing receptor 1"/>
    <property type="match status" value="1"/>
</dbReference>
<dbReference type="GO" id="GO:0051897">
    <property type="term" value="P:positive regulation of phosphatidylinositol 3-kinase/protein kinase B signal transduction"/>
    <property type="evidence" value="ECO:0007669"/>
    <property type="project" value="TreeGrafter"/>
</dbReference>
<dbReference type="PRINTS" id="PR00109">
    <property type="entry name" value="TYRKINASE"/>
</dbReference>
<dbReference type="GO" id="GO:0005886">
    <property type="term" value="C:plasma membrane"/>
    <property type="evidence" value="ECO:0007669"/>
    <property type="project" value="TreeGrafter"/>
</dbReference>
<evidence type="ECO:0000313" key="4">
    <source>
        <dbReference type="Proteomes" id="UP001378592"/>
    </source>
</evidence>
<dbReference type="GO" id="GO:0038062">
    <property type="term" value="F:protein tyrosine kinase collagen receptor activity"/>
    <property type="evidence" value="ECO:0007669"/>
    <property type="project" value="TreeGrafter"/>
</dbReference>
<dbReference type="GO" id="GO:0043235">
    <property type="term" value="C:receptor complex"/>
    <property type="evidence" value="ECO:0007669"/>
    <property type="project" value="TreeGrafter"/>
</dbReference>
<keyword evidence="4" id="KW-1185">Reference proteome</keyword>
<dbReference type="InterPro" id="IPR020635">
    <property type="entry name" value="Tyr_kinase_cat_dom"/>
</dbReference>
<dbReference type="GO" id="GO:0005524">
    <property type="term" value="F:ATP binding"/>
    <property type="evidence" value="ECO:0007669"/>
    <property type="project" value="InterPro"/>
</dbReference>
<dbReference type="PANTHER" id="PTHR24416:SF580">
    <property type="entry name" value="DISCOIDIN DOMAIN RECEPTOR, ISOFORM F"/>
    <property type="match status" value="1"/>
</dbReference>
<dbReference type="GO" id="GO:0005518">
    <property type="term" value="F:collagen binding"/>
    <property type="evidence" value="ECO:0007669"/>
    <property type="project" value="TreeGrafter"/>
</dbReference>
<dbReference type="SMART" id="SM00219">
    <property type="entry name" value="TyrKc"/>
    <property type="match status" value="1"/>
</dbReference>
<name>A0AAN9V0E9_9ORTH</name>
<dbReference type="InterPro" id="IPR011009">
    <property type="entry name" value="Kinase-like_dom_sf"/>
</dbReference>